<feature type="transmembrane region" description="Helical" evidence="1">
    <location>
        <begin position="34"/>
        <end position="50"/>
    </location>
</feature>
<comment type="caution">
    <text evidence="2">The sequence shown here is derived from an EMBL/GenBank/DDBJ whole genome shotgun (WGS) entry which is preliminary data.</text>
</comment>
<evidence type="ECO:0000256" key="1">
    <source>
        <dbReference type="SAM" id="Phobius"/>
    </source>
</evidence>
<keyword evidence="1" id="KW-0472">Membrane</keyword>
<dbReference type="RefSeq" id="WP_072632073.1">
    <property type="nucleotide sequence ID" value="NZ_JABBAN010000178.1"/>
</dbReference>
<dbReference type="Proteomes" id="UP000184514">
    <property type="component" value="Unassembled WGS sequence"/>
</dbReference>
<dbReference type="OrthoDB" id="7875801at2"/>
<gene>
    <name evidence="2" type="ORF">PFRI_35810</name>
</gene>
<keyword evidence="1" id="KW-0812">Transmembrane</keyword>
<accession>A0A1L9NSC6</accession>
<evidence type="ECO:0000313" key="2">
    <source>
        <dbReference type="EMBL" id="OJI92206.1"/>
    </source>
</evidence>
<keyword evidence="3" id="KW-1185">Reference proteome</keyword>
<proteinExistence type="predicted"/>
<dbReference type="EMBL" id="MLCB01000194">
    <property type="protein sequence ID" value="OJI92206.1"/>
    <property type="molecule type" value="Genomic_DNA"/>
</dbReference>
<dbReference type="AlphaFoldDB" id="A0A1L9NSC6"/>
<organism evidence="2 3">
    <name type="scientific">Planktotalea frisia</name>
    <dbReference type="NCBI Taxonomy" id="696762"/>
    <lineage>
        <taxon>Bacteria</taxon>
        <taxon>Pseudomonadati</taxon>
        <taxon>Pseudomonadota</taxon>
        <taxon>Alphaproteobacteria</taxon>
        <taxon>Rhodobacterales</taxon>
        <taxon>Paracoccaceae</taxon>
        <taxon>Planktotalea</taxon>
    </lineage>
</organism>
<sequence length="74" mass="7727">MSYDLALVLGIVISGFSIPAIVSAFSDSRAPRAASLMVLLGGGLVAWAVIEKPGGYTMDQIPDVFMTVVRDLVG</sequence>
<evidence type="ECO:0000313" key="3">
    <source>
        <dbReference type="Proteomes" id="UP000184514"/>
    </source>
</evidence>
<keyword evidence="1" id="KW-1133">Transmembrane helix</keyword>
<dbReference type="STRING" id="696762.PFRI_35810"/>
<evidence type="ECO:0008006" key="4">
    <source>
        <dbReference type="Google" id="ProtNLM"/>
    </source>
</evidence>
<protein>
    <recommendedName>
        <fullName evidence="4">50S ribosomal protein L35</fullName>
    </recommendedName>
</protein>
<name>A0A1L9NSC6_9RHOB</name>
<reference evidence="2 3" key="1">
    <citation type="submission" date="2016-10" db="EMBL/GenBank/DDBJ databases">
        <title>Genome sequence of Planktotalea frisia SH6-1.</title>
        <authorList>
            <person name="Poehlein A."/>
            <person name="Bakenhus I."/>
            <person name="Voget S."/>
            <person name="Brinkhoff T."/>
            <person name="Simon M."/>
        </authorList>
    </citation>
    <scope>NUCLEOTIDE SEQUENCE [LARGE SCALE GENOMIC DNA]</scope>
    <source>
        <strain evidence="2 3">SH6-1</strain>
    </source>
</reference>